<evidence type="ECO:0000313" key="3">
    <source>
        <dbReference type="Proteomes" id="UP001456524"/>
    </source>
</evidence>
<accession>A0ABR1XRC0</accession>
<name>A0ABR1XRC0_9PEZI</name>
<evidence type="ECO:0000256" key="1">
    <source>
        <dbReference type="SAM" id="Phobius"/>
    </source>
</evidence>
<protein>
    <submittedName>
        <fullName evidence="2">Uncharacterized protein</fullName>
    </submittedName>
</protein>
<feature type="transmembrane region" description="Helical" evidence="1">
    <location>
        <begin position="20"/>
        <end position="39"/>
    </location>
</feature>
<proteinExistence type="predicted"/>
<organism evidence="2 3">
    <name type="scientific">Phyllosticta citrichinensis</name>
    <dbReference type="NCBI Taxonomy" id="1130410"/>
    <lineage>
        <taxon>Eukaryota</taxon>
        <taxon>Fungi</taxon>
        <taxon>Dikarya</taxon>
        <taxon>Ascomycota</taxon>
        <taxon>Pezizomycotina</taxon>
        <taxon>Dothideomycetes</taxon>
        <taxon>Dothideomycetes incertae sedis</taxon>
        <taxon>Botryosphaeriales</taxon>
        <taxon>Phyllostictaceae</taxon>
        <taxon>Phyllosticta</taxon>
    </lineage>
</organism>
<comment type="caution">
    <text evidence="2">The sequence shown here is derived from an EMBL/GenBank/DDBJ whole genome shotgun (WGS) entry which is preliminary data.</text>
</comment>
<keyword evidence="3" id="KW-1185">Reference proteome</keyword>
<keyword evidence="1" id="KW-1133">Transmembrane helix</keyword>
<keyword evidence="1" id="KW-0812">Transmembrane</keyword>
<keyword evidence="1" id="KW-0472">Membrane</keyword>
<gene>
    <name evidence="2" type="ORF">IWX90DRAFT_251712</name>
</gene>
<reference evidence="2 3" key="1">
    <citation type="journal article" date="2022" name="G3 (Bethesda)">
        <title>Enemy or ally: a genomic approach to elucidate the lifestyle of Phyllosticta citrichinaensis.</title>
        <authorList>
            <person name="Buijs V.A."/>
            <person name="Groenewald J.Z."/>
            <person name="Haridas S."/>
            <person name="LaButti K.M."/>
            <person name="Lipzen A."/>
            <person name="Martin F.M."/>
            <person name="Barry K."/>
            <person name="Grigoriev I.V."/>
            <person name="Crous P.W."/>
            <person name="Seidl M.F."/>
        </authorList>
    </citation>
    <scope>NUCLEOTIDE SEQUENCE [LARGE SCALE GENOMIC DNA]</scope>
    <source>
        <strain evidence="2 3">CBS 129764</strain>
    </source>
</reference>
<sequence>MDLCEASKTFAVTLAPYGGAHAAAIFFCFLRAWLHCGAMHRRSCRMWSRHGGNSGTWQRCLPGSPLPAGAGGEKGGRILRREHHVPSILDRNMHTADAASRKAICLRPLNQGLDNPAGRGMKQTKELERATPHRYAPNVAQSAAVERHLEHTLSSLHPNKPSLNTVRRLSGSSVQGTAASQDHGWSIGRPGLVNALLVVNPTAKDGQGGRGKERSRSIEIRRWKKTSLARVGGAVPCTGASSSVGKIGWVSRVVLARRPGRECGRVADGSPLRMVASTMGDESGVRTGGCVACKYVHDRGRRGLDADGRVARGSCCCPHKVARTQTTRASSAVACHGMAWRFRIISAGRIPSWLALLFKDVV</sequence>
<dbReference type="EMBL" id="JBBWUH010000006">
    <property type="protein sequence ID" value="KAK8164199.1"/>
    <property type="molecule type" value="Genomic_DNA"/>
</dbReference>
<evidence type="ECO:0000313" key="2">
    <source>
        <dbReference type="EMBL" id="KAK8164199.1"/>
    </source>
</evidence>
<dbReference type="Proteomes" id="UP001456524">
    <property type="component" value="Unassembled WGS sequence"/>
</dbReference>